<keyword evidence="3" id="KW-1185">Reference proteome</keyword>
<dbReference type="RefSeq" id="YP_010675516.1">
    <property type="nucleotide sequence ID" value="NC_071004.1"/>
</dbReference>
<reference evidence="2" key="1">
    <citation type="submission" date="2020-05" db="EMBL/GenBank/DDBJ databases">
        <authorList>
            <person name="Conneilly E.M."/>
            <person name="Corace M.L."/>
            <person name="Daly D."/>
            <person name="Dejene M.A."/>
            <person name="Deng Y."/>
            <person name="Kelly J.M."/>
            <person name="Masiello C.S."/>
            <person name="McDonough D."/>
            <person name="Musser E."/>
            <person name="Pecorale A.L."/>
            <person name="Ray R.F."/>
            <person name="Regan I.M."/>
            <person name="Shedd N.A."/>
            <person name="Tatone J.R."/>
            <person name="Tocci C.W."/>
            <person name="Zarate C.M."/>
            <person name="Whitefleet-Smith J.L."/>
            <person name="Garlena R.A."/>
            <person name="Russell D.A."/>
            <person name="Pope W.H."/>
            <person name="Jacobs-Sera D."/>
            <person name="Hatfull G.F."/>
        </authorList>
    </citation>
    <scope>NUCLEOTIDE SEQUENCE</scope>
</reference>
<evidence type="ECO:0000313" key="3">
    <source>
        <dbReference type="Proteomes" id="UP000821895"/>
    </source>
</evidence>
<organism evidence="2 3">
    <name type="scientific">Gordonia phage Clawz</name>
    <dbReference type="NCBI Taxonomy" id="2743910"/>
    <lineage>
        <taxon>Viruses</taxon>
        <taxon>Duplodnaviria</taxon>
        <taxon>Heunggongvirae</taxon>
        <taxon>Uroviricota</taxon>
        <taxon>Caudoviricetes</taxon>
        <taxon>Clawzvirus</taxon>
        <taxon>Clawzvirus clawz</taxon>
    </lineage>
</organism>
<protein>
    <submittedName>
        <fullName evidence="2">Uncharacterized protein</fullName>
    </submittedName>
</protein>
<dbReference type="Proteomes" id="UP000821895">
    <property type="component" value="Segment"/>
</dbReference>
<evidence type="ECO:0000313" key="2">
    <source>
        <dbReference type="EMBL" id="QKY79999.1"/>
    </source>
</evidence>
<dbReference type="EMBL" id="MT498058">
    <property type="protein sequence ID" value="QKY79999.1"/>
    <property type="molecule type" value="Genomic_DNA"/>
</dbReference>
<proteinExistence type="predicted"/>
<dbReference type="GeneID" id="77951843"/>
<feature type="region of interest" description="Disordered" evidence="1">
    <location>
        <begin position="71"/>
        <end position="96"/>
    </location>
</feature>
<accession>A0AAE7F8H8</accession>
<name>A0AAE7F8H8_9CAUD</name>
<sequence>MPLYDTVLRTDGNTHQFLTEAWDDKARRHEPVGLCSECQALLYGDPAYSPDYGSAVYREMTCQRGHSFVATGSRYRTPPIPDPDRYATSARPGEAG</sequence>
<dbReference type="KEGG" id="vg:77951843"/>
<gene>
    <name evidence="2" type="primary">87</name>
    <name evidence="2" type="ORF">SEA_CLAWZ_87</name>
</gene>
<evidence type="ECO:0000256" key="1">
    <source>
        <dbReference type="SAM" id="MobiDB-lite"/>
    </source>
</evidence>